<sequence length="265" mass="28592">MDTIIIRGGGDIATGIGHRLYMAGFKVVILDIEKPLAIRRKVSFCEAIYMGEISVEGVKAVLAKNLDEIYNTINRGAIPVYVDEKGEIINRLNPIAVVDSILAKKNLGTTKNMAPITIGVGPGFEAGVDVDLVVETKRGHFLGKVIHNGKAENNTGIPGEVMGYKEERIIRANANGIFKSYYDIGSKIEAGEIVGETGGVKIPAKISGILRGIIKEGLYVKEGLKIGDIDPRGIEDYAYTISDKARAVGGGVLEGIMYLMRGRRF</sequence>
<organism evidence="1 2">
    <name type="scientific">Tissierella praeacuta DSM 18095</name>
    <dbReference type="NCBI Taxonomy" id="1123404"/>
    <lineage>
        <taxon>Bacteria</taxon>
        <taxon>Bacillati</taxon>
        <taxon>Bacillota</taxon>
        <taxon>Tissierellia</taxon>
        <taxon>Tissierellales</taxon>
        <taxon>Tissierellaceae</taxon>
        <taxon>Tissierella</taxon>
    </lineage>
</organism>
<evidence type="ECO:0000313" key="1">
    <source>
        <dbReference type="EMBL" id="SHE56651.1"/>
    </source>
</evidence>
<dbReference type="Proteomes" id="UP000184114">
    <property type="component" value="Unassembled WGS sequence"/>
</dbReference>
<accession>A0A1M4UIQ5</accession>
<name>A0A1M4UIQ5_9FIRM</name>
<dbReference type="RefSeq" id="WP_072974072.1">
    <property type="nucleotide sequence ID" value="NZ_FQTY01000003.1"/>
</dbReference>
<gene>
    <name evidence="1" type="ORF">SAMN02745784_01113</name>
</gene>
<dbReference type="GeneID" id="90996069"/>
<dbReference type="NCBIfam" id="TIGR03309">
    <property type="entry name" value="matur_yqeB"/>
    <property type="match status" value="1"/>
</dbReference>
<protein>
    <submittedName>
        <fullName evidence="1">Xanthine dehydrogenase accessory factor</fullName>
    </submittedName>
</protein>
<keyword evidence="2" id="KW-1185">Reference proteome</keyword>
<dbReference type="EMBL" id="FQTY01000003">
    <property type="protein sequence ID" value="SHE56651.1"/>
    <property type="molecule type" value="Genomic_DNA"/>
</dbReference>
<dbReference type="InterPro" id="IPR017695">
    <property type="entry name" value="Se-dep_Mo_hydrolase_YqeB"/>
</dbReference>
<evidence type="ECO:0000313" key="2">
    <source>
        <dbReference type="Proteomes" id="UP000184114"/>
    </source>
</evidence>
<proteinExistence type="predicted"/>
<dbReference type="AlphaFoldDB" id="A0A1M4UIQ5"/>
<reference evidence="2" key="1">
    <citation type="submission" date="2016-11" db="EMBL/GenBank/DDBJ databases">
        <authorList>
            <person name="Varghese N."/>
            <person name="Submissions S."/>
        </authorList>
    </citation>
    <scope>NUCLEOTIDE SEQUENCE [LARGE SCALE GENOMIC DNA]</scope>
    <source>
        <strain evidence="2">DSM 18095</strain>
    </source>
</reference>
<dbReference type="STRING" id="1123404.SAMN02745784_01113"/>